<sequence length="684" mass="77489">MSHLIGVTLRNRYKIFQCLGGGGFGDTYLAGDLDLPGQPQCVVKHLKPKDSSSAVLAIAKRLFETEAQTLYRLGNAHSQIPRLFAHFEEKGEFYLVQEFIDGHDLTKEIILGKSKDEQVVFKLLKDILEVLAFVHQQNVIHRDIKPQNLMRRSKDGKIVLIDFGAVKEISALKVNPQGESSLTVPIGTPGYVPIEQHYSRPQFSSDIYAVGMIGFGALTGLHPKQLPRDANNGELYCALFPDKINISPSFAQILDTMVRNDYRQRYQNATLALQALQQYLNISQTSTLVQPLPPKVTPISPKPDAETPIVQKIWQFFRQLFGESTPNNPQAPNIITPKPPSTFGSFEQPEGQVSLQSAFYVERPPTEADCYETILQPGALIRIKAPRQMGKTSLLTRVLADGKQHGCQTAYLNFQSADAEFFTSLDKFLQWFCGSIAQELNLENKLTEYWQGVLGSKDKCTNYFQRYLLSEIHNPIVLGLDEVDQVFQYPQVASEFFGLLRAWHETSKNKETWKKLRLVIVHSKEVYIPLNINQSPFNVGLPIELPEFNSSQVQDLVQRHKLTWTQEEINQLMAMLGGHPYLVRKALHEIARGRISLSQLLKIAPTEEGFYNDHLRRHLRNLQEDRKLVAAIKQVVAATHPVRVETGLAFKLRSMGLVKFQGNDVMPLCDLYRLYFREHLGGNL</sequence>
<dbReference type="InterPro" id="IPR027417">
    <property type="entry name" value="P-loop_NTPase"/>
</dbReference>
<evidence type="ECO:0000256" key="2">
    <source>
        <dbReference type="ARBA" id="ARBA00022527"/>
    </source>
</evidence>
<evidence type="ECO:0000313" key="11">
    <source>
        <dbReference type="EMBL" id="QDL10470.1"/>
    </source>
</evidence>
<feature type="domain" description="Protein kinase" evidence="10">
    <location>
        <begin position="13"/>
        <end position="280"/>
    </location>
</feature>
<organism evidence="11 12">
    <name type="scientific">Brasilonema sennae CENA114</name>
    <dbReference type="NCBI Taxonomy" id="415709"/>
    <lineage>
        <taxon>Bacteria</taxon>
        <taxon>Bacillati</taxon>
        <taxon>Cyanobacteriota</taxon>
        <taxon>Cyanophyceae</taxon>
        <taxon>Nostocales</taxon>
        <taxon>Scytonemataceae</taxon>
        <taxon>Brasilonema</taxon>
        <taxon>Bromeliae group (in: Brasilonema)</taxon>
    </lineage>
</organism>
<dbReference type="EC" id="2.7.11.1" evidence="1"/>
<dbReference type="PROSITE" id="PS50011">
    <property type="entry name" value="PROTEIN_KINASE_DOM"/>
    <property type="match status" value="1"/>
</dbReference>
<keyword evidence="5 11" id="KW-0418">Kinase</keyword>
<keyword evidence="12" id="KW-1185">Reference proteome</keyword>
<keyword evidence="2 11" id="KW-0723">Serine/threonine-protein kinase</keyword>
<evidence type="ECO:0000256" key="1">
    <source>
        <dbReference type="ARBA" id="ARBA00012513"/>
    </source>
</evidence>
<dbReference type="Pfam" id="PF14516">
    <property type="entry name" value="AAA_35"/>
    <property type="match status" value="1"/>
</dbReference>
<evidence type="ECO:0000313" key="12">
    <source>
        <dbReference type="Proteomes" id="UP000503129"/>
    </source>
</evidence>
<comment type="catalytic activity">
    <reaction evidence="7">
        <text>L-threonyl-[protein] + ATP = O-phospho-L-threonyl-[protein] + ADP + H(+)</text>
        <dbReference type="Rhea" id="RHEA:46608"/>
        <dbReference type="Rhea" id="RHEA-COMP:11060"/>
        <dbReference type="Rhea" id="RHEA-COMP:11605"/>
        <dbReference type="ChEBI" id="CHEBI:15378"/>
        <dbReference type="ChEBI" id="CHEBI:30013"/>
        <dbReference type="ChEBI" id="CHEBI:30616"/>
        <dbReference type="ChEBI" id="CHEBI:61977"/>
        <dbReference type="ChEBI" id="CHEBI:456216"/>
        <dbReference type="EC" id="2.7.11.1"/>
    </reaction>
</comment>
<keyword evidence="4 9" id="KW-0547">Nucleotide-binding</keyword>
<evidence type="ECO:0000259" key="10">
    <source>
        <dbReference type="PROSITE" id="PS50011"/>
    </source>
</evidence>
<comment type="catalytic activity">
    <reaction evidence="8">
        <text>L-seryl-[protein] + ATP = O-phospho-L-seryl-[protein] + ADP + H(+)</text>
        <dbReference type="Rhea" id="RHEA:17989"/>
        <dbReference type="Rhea" id="RHEA-COMP:9863"/>
        <dbReference type="Rhea" id="RHEA-COMP:11604"/>
        <dbReference type="ChEBI" id="CHEBI:15378"/>
        <dbReference type="ChEBI" id="CHEBI:29999"/>
        <dbReference type="ChEBI" id="CHEBI:30616"/>
        <dbReference type="ChEBI" id="CHEBI:83421"/>
        <dbReference type="ChEBI" id="CHEBI:456216"/>
        <dbReference type="EC" id="2.7.11.1"/>
    </reaction>
</comment>
<dbReference type="RefSeq" id="WP_171977247.1">
    <property type="nucleotide sequence ID" value="NZ_CAWOXK010000001.1"/>
</dbReference>
<keyword evidence="3" id="KW-0808">Transferase</keyword>
<feature type="binding site" evidence="9">
    <location>
        <position position="44"/>
    </location>
    <ligand>
        <name>ATP</name>
        <dbReference type="ChEBI" id="CHEBI:30616"/>
    </ligand>
</feature>
<dbReference type="InterPro" id="IPR000719">
    <property type="entry name" value="Prot_kinase_dom"/>
</dbReference>
<dbReference type="GO" id="GO:0005524">
    <property type="term" value="F:ATP binding"/>
    <property type="evidence" value="ECO:0007669"/>
    <property type="project" value="UniProtKB-UniRule"/>
</dbReference>
<evidence type="ECO:0000256" key="6">
    <source>
        <dbReference type="ARBA" id="ARBA00022840"/>
    </source>
</evidence>
<name>A0A856MJX8_9CYAN</name>
<dbReference type="Pfam" id="PF00069">
    <property type="entry name" value="Pkinase"/>
    <property type="match status" value="1"/>
</dbReference>
<dbReference type="InterPro" id="IPR017441">
    <property type="entry name" value="Protein_kinase_ATP_BS"/>
</dbReference>
<evidence type="ECO:0000256" key="7">
    <source>
        <dbReference type="ARBA" id="ARBA00047899"/>
    </source>
</evidence>
<evidence type="ECO:0000256" key="5">
    <source>
        <dbReference type="ARBA" id="ARBA00022777"/>
    </source>
</evidence>
<dbReference type="KEGG" id="bsen:DP114_23545"/>
<dbReference type="PROSITE" id="PS00107">
    <property type="entry name" value="PROTEIN_KINASE_ATP"/>
    <property type="match status" value="1"/>
</dbReference>
<dbReference type="InterPro" id="IPR011009">
    <property type="entry name" value="Kinase-like_dom_sf"/>
</dbReference>
<gene>
    <name evidence="11" type="ORF">DP114_23545</name>
</gene>
<dbReference type="Gene3D" id="3.30.200.20">
    <property type="entry name" value="Phosphorylase Kinase, domain 1"/>
    <property type="match status" value="1"/>
</dbReference>
<dbReference type="SUPFAM" id="SSF56112">
    <property type="entry name" value="Protein kinase-like (PK-like)"/>
    <property type="match status" value="1"/>
</dbReference>
<dbReference type="GO" id="GO:0004674">
    <property type="term" value="F:protein serine/threonine kinase activity"/>
    <property type="evidence" value="ECO:0007669"/>
    <property type="project" value="UniProtKB-KW"/>
</dbReference>
<evidence type="ECO:0000256" key="9">
    <source>
        <dbReference type="PROSITE-ProRule" id="PRU10141"/>
    </source>
</evidence>
<protein>
    <recommendedName>
        <fullName evidence="1">non-specific serine/threonine protein kinase</fullName>
        <ecNumber evidence="1">2.7.11.1</ecNumber>
    </recommendedName>
</protein>
<evidence type="ECO:0000256" key="4">
    <source>
        <dbReference type="ARBA" id="ARBA00022741"/>
    </source>
</evidence>
<dbReference type="CDD" id="cd14014">
    <property type="entry name" value="STKc_PknB_like"/>
    <property type="match status" value="1"/>
</dbReference>
<accession>A0A856MJX8</accession>
<reference evidence="11 12" key="1">
    <citation type="submission" date="2018-06" db="EMBL/GenBank/DDBJ databases">
        <title>Comparative genomics of Brasilonema spp. strains.</title>
        <authorList>
            <person name="Alvarenga D.O."/>
            <person name="Fiore M.F."/>
            <person name="Varani A.M."/>
        </authorList>
    </citation>
    <scope>NUCLEOTIDE SEQUENCE [LARGE SCALE GENOMIC DNA]</scope>
    <source>
        <strain evidence="11 12">CENA114</strain>
    </source>
</reference>
<dbReference type="SUPFAM" id="SSF52540">
    <property type="entry name" value="P-loop containing nucleoside triphosphate hydrolases"/>
    <property type="match status" value="1"/>
</dbReference>
<proteinExistence type="predicted"/>
<keyword evidence="6 9" id="KW-0067">ATP-binding</keyword>
<dbReference type="Gene3D" id="1.10.510.10">
    <property type="entry name" value="Transferase(Phosphotransferase) domain 1"/>
    <property type="match status" value="1"/>
</dbReference>
<dbReference type="EMBL" id="CP030118">
    <property type="protein sequence ID" value="QDL10470.1"/>
    <property type="molecule type" value="Genomic_DNA"/>
</dbReference>
<dbReference type="Gene3D" id="3.40.50.300">
    <property type="entry name" value="P-loop containing nucleotide triphosphate hydrolases"/>
    <property type="match status" value="1"/>
</dbReference>
<dbReference type="PANTHER" id="PTHR24363:SF0">
    <property type="entry name" value="SERINE_THREONINE KINASE LIKE DOMAIN CONTAINING 1"/>
    <property type="match status" value="1"/>
</dbReference>
<evidence type="ECO:0000256" key="3">
    <source>
        <dbReference type="ARBA" id="ARBA00022679"/>
    </source>
</evidence>
<evidence type="ECO:0000256" key="8">
    <source>
        <dbReference type="ARBA" id="ARBA00048679"/>
    </source>
</evidence>
<dbReference type="PANTHER" id="PTHR24363">
    <property type="entry name" value="SERINE/THREONINE PROTEIN KINASE"/>
    <property type="match status" value="1"/>
</dbReference>
<dbReference type="AlphaFoldDB" id="A0A856MJX8"/>
<dbReference type="SMART" id="SM00220">
    <property type="entry name" value="S_TKc"/>
    <property type="match status" value="1"/>
</dbReference>
<dbReference type="Proteomes" id="UP000503129">
    <property type="component" value="Chromosome"/>
</dbReference>